<name>A0A2I2L6A4_9VIRU</name>
<gene>
    <name evidence="1" type="ORF">ORPV_1160</name>
</gene>
<dbReference type="RefSeq" id="YP_009449366.1">
    <property type="nucleotide sequence ID" value="NC_036594.1"/>
</dbReference>
<accession>A0A2I2L6A4</accession>
<keyword evidence="2" id="KW-1185">Reference proteome</keyword>
<reference evidence="1" key="1">
    <citation type="submission" date="2017-08" db="EMBL/GenBank/DDBJ databases">
        <authorList>
            <consortium name="Urmite Genomes"/>
        </authorList>
    </citation>
    <scope>NUCLEOTIDE SEQUENCE [LARGE SCALE GENOMIC DNA]</scope>
    <source>
        <strain evidence="1">IHUMI-LCC2</strain>
    </source>
</reference>
<proteinExistence type="predicted"/>
<dbReference type="Proteomes" id="UP000236316">
    <property type="component" value="Segment"/>
</dbReference>
<evidence type="ECO:0000313" key="1">
    <source>
        <dbReference type="EMBL" id="SNW63064.1"/>
    </source>
</evidence>
<dbReference type="GeneID" id="35381830"/>
<protein>
    <submittedName>
        <fullName evidence="1">Josephin domain-containing protein</fullName>
    </submittedName>
</protein>
<evidence type="ECO:0000313" key="2">
    <source>
        <dbReference type="Proteomes" id="UP000236316"/>
    </source>
</evidence>
<sequence>MSKIYFERQTADSDNCRLCSINNIMGRKGLSIKGFIKHCQEFDKKYKCTGSNQYFIVQPTDNSLSYILNKIGIKSIYYPPNTNIDVNHILENYNAFMVFSDEHVWVCKKIEEIWYTLDSLCKKIVKLRKGSLSRKLGYIIIIK</sequence>
<dbReference type="KEGG" id="vg:35381830"/>
<dbReference type="EMBL" id="LT906555">
    <property type="protein sequence ID" value="SNW63064.1"/>
    <property type="molecule type" value="Genomic_DNA"/>
</dbReference>
<organism evidence="1">
    <name type="scientific">Orpheovirus IHUMI-LCC2</name>
    <dbReference type="NCBI Taxonomy" id="2023057"/>
    <lineage>
        <taxon>Viruses</taxon>
        <taxon>Varidnaviria</taxon>
        <taxon>Bamfordvirae</taxon>
        <taxon>Nucleocytoviricota</taxon>
        <taxon>Megaviricetes</taxon>
        <taxon>Pimascovirales</taxon>
        <taxon>Ocovirineae</taxon>
        <taxon>Orpheoviridae</taxon>
        <taxon>Alphaorpheovirus</taxon>
        <taxon>Alphaorpheovirus massiliense</taxon>
    </lineage>
</organism>